<keyword evidence="1" id="KW-0547">Nucleotide-binding</keyword>
<dbReference type="SUPFAM" id="SSF46689">
    <property type="entry name" value="Homeodomain-like"/>
    <property type="match status" value="1"/>
</dbReference>
<dbReference type="PROSITE" id="PS00676">
    <property type="entry name" value="SIGMA54_INTERACT_2"/>
    <property type="match status" value="1"/>
</dbReference>
<dbReference type="PANTHER" id="PTHR32071">
    <property type="entry name" value="TRANSCRIPTIONAL REGULATORY PROTEIN"/>
    <property type="match status" value="1"/>
</dbReference>
<dbReference type="PROSITE" id="PS50110">
    <property type="entry name" value="RESPONSE_REGULATORY"/>
    <property type="match status" value="1"/>
</dbReference>
<dbReference type="GO" id="GO:0000160">
    <property type="term" value="P:phosphorelay signal transduction system"/>
    <property type="evidence" value="ECO:0007669"/>
    <property type="project" value="InterPro"/>
</dbReference>
<dbReference type="PANTHER" id="PTHR32071:SF119">
    <property type="entry name" value="SIGMA L-DEPENDENT TRANSCRIPTIONAL REGULATOR YPLP-RELATED"/>
    <property type="match status" value="1"/>
</dbReference>
<evidence type="ECO:0000259" key="7">
    <source>
        <dbReference type="PROSITE" id="PS50045"/>
    </source>
</evidence>
<evidence type="ECO:0000259" key="8">
    <source>
        <dbReference type="PROSITE" id="PS50110"/>
    </source>
</evidence>
<dbReference type="InterPro" id="IPR025944">
    <property type="entry name" value="Sigma_54_int_dom_CS"/>
</dbReference>
<feature type="domain" description="Sigma-54 factor interaction" evidence="7">
    <location>
        <begin position="145"/>
        <end position="373"/>
    </location>
</feature>
<dbReference type="GO" id="GO:0043565">
    <property type="term" value="F:sequence-specific DNA binding"/>
    <property type="evidence" value="ECO:0007669"/>
    <property type="project" value="InterPro"/>
</dbReference>
<dbReference type="EMBL" id="SGBC01000004">
    <property type="protein sequence ID" value="RZD15600.1"/>
    <property type="molecule type" value="Genomic_DNA"/>
</dbReference>
<keyword evidence="6" id="KW-0597">Phosphoprotein</keyword>
<comment type="caution">
    <text evidence="9">The sequence shown here is derived from an EMBL/GenBank/DDBJ whole genome shotgun (WGS) entry which is preliminary data.</text>
</comment>
<dbReference type="GO" id="GO:0005524">
    <property type="term" value="F:ATP binding"/>
    <property type="evidence" value="ECO:0007669"/>
    <property type="project" value="UniProtKB-KW"/>
</dbReference>
<evidence type="ECO:0000256" key="5">
    <source>
        <dbReference type="ARBA" id="ARBA00023163"/>
    </source>
</evidence>
<dbReference type="PROSITE" id="PS00675">
    <property type="entry name" value="SIGMA54_INTERACT_1"/>
    <property type="match status" value="1"/>
</dbReference>
<evidence type="ECO:0000256" key="4">
    <source>
        <dbReference type="ARBA" id="ARBA00023125"/>
    </source>
</evidence>
<dbReference type="InterPro" id="IPR009057">
    <property type="entry name" value="Homeodomain-like_sf"/>
</dbReference>
<dbReference type="Gene3D" id="1.10.8.60">
    <property type="match status" value="1"/>
</dbReference>
<feature type="modified residue" description="4-aspartylphosphate" evidence="6">
    <location>
        <position position="55"/>
    </location>
</feature>
<dbReference type="InterPro" id="IPR002078">
    <property type="entry name" value="Sigma_54_int"/>
</dbReference>
<evidence type="ECO:0000313" key="9">
    <source>
        <dbReference type="EMBL" id="RZD15600.1"/>
    </source>
</evidence>
<dbReference type="InterPro" id="IPR002197">
    <property type="entry name" value="HTH_Fis"/>
</dbReference>
<dbReference type="Pfam" id="PF00072">
    <property type="entry name" value="Response_reg"/>
    <property type="match status" value="1"/>
</dbReference>
<dbReference type="Gene3D" id="3.40.50.2300">
    <property type="match status" value="1"/>
</dbReference>
<dbReference type="InterPro" id="IPR027417">
    <property type="entry name" value="P-loop_NTPase"/>
</dbReference>
<dbReference type="CDD" id="cd00009">
    <property type="entry name" value="AAA"/>
    <property type="match status" value="1"/>
</dbReference>
<dbReference type="Pfam" id="PF00158">
    <property type="entry name" value="Sigma54_activat"/>
    <property type="match status" value="1"/>
</dbReference>
<keyword evidence="4" id="KW-0238">DNA-binding</keyword>
<dbReference type="InterPro" id="IPR003593">
    <property type="entry name" value="AAA+_ATPase"/>
</dbReference>
<proteinExistence type="predicted"/>
<dbReference type="Pfam" id="PF25601">
    <property type="entry name" value="AAA_lid_14"/>
    <property type="match status" value="1"/>
</dbReference>
<sequence>MNIFIVEDNEAALFALSNYLREEGHEVIEAKDFKSASKILNDAKKINFIDVIITDLKLPDGSGIEILRTVKSKNYDIDVLITTGFSSVKTAVEAIKSGAYDYITKPINLEELDIILKRIVSKRSLLSEINELKIRLEDKFSFGNLITKSKKMIEIINTAIAVSNTHSTVLIEGESGTGKELLANIIVNNSDRKNKPFIKLNCAALSETILESELFGHEKGSFTGADSLHKGRFEVSDGGTIFLDEIGEIPLKTQAKILRVLQEKEFERVGGNKTIKVDVRIIAASQDIADKVKKGEFRQDLYYRLNVINLKIIPLRERKEDIPLLVNKFIEDFSKEMGKNIKGVDEKVLNILLDYNYPGNIRELKNIIEFMVAVSAADAETVVSGTILPAYLKDLKYSGNLSKDEQDEKNVHNNINDGEENYIKIPLNIRLEDAENLIIYKTLMQNSNDKVKTAKVLNIGLKTLYRKLETIKNLNI</sequence>
<evidence type="ECO:0000256" key="1">
    <source>
        <dbReference type="ARBA" id="ARBA00022741"/>
    </source>
</evidence>
<keyword evidence="2" id="KW-0067">ATP-binding</keyword>
<dbReference type="GO" id="GO:0006355">
    <property type="term" value="P:regulation of DNA-templated transcription"/>
    <property type="evidence" value="ECO:0007669"/>
    <property type="project" value="InterPro"/>
</dbReference>
<dbReference type="InterPro" id="IPR001789">
    <property type="entry name" value="Sig_transdc_resp-reg_receiver"/>
</dbReference>
<dbReference type="AlphaFoldDB" id="A0A519BEA7"/>
<name>A0A519BEA7_ACIG2</name>
<dbReference type="SUPFAM" id="SSF52172">
    <property type="entry name" value="CheY-like"/>
    <property type="match status" value="1"/>
</dbReference>
<gene>
    <name evidence="9" type="ORF">EVJ46_08690</name>
</gene>
<reference evidence="9 10" key="1">
    <citation type="journal article" date="2019" name="ISME J.">
        <title>Insights into ecological role of a new deltaproteobacterial order Candidatus Acidulodesulfobacterales by metagenomics and metatranscriptomics.</title>
        <authorList>
            <person name="Tan S."/>
            <person name="Liu J."/>
            <person name="Fang Y."/>
            <person name="Hedlund B.P."/>
            <person name="Lian Z.H."/>
            <person name="Huang L.Y."/>
            <person name="Li J.T."/>
            <person name="Huang L.N."/>
            <person name="Li W.J."/>
            <person name="Jiang H.C."/>
            <person name="Dong H.L."/>
            <person name="Shu W.S."/>
        </authorList>
    </citation>
    <scope>NUCLEOTIDE SEQUENCE [LARGE SCALE GENOMIC DNA]</scope>
    <source>
        <strain evidence="9">AP2</strain>
    </source>
</reference>
<dbReference type="InterPro" id="IPR058031">
    <property type="entry name" value="AAA_lid_NorR"/>
</dbReference>
<protein>
    <submittedName>
        <fullName evidence="9">Sigma-54-dependent Fis family transcriptional regulator</fullName>
    </submittedName>
</protein>
<dbReference type="InterPro" id="IPR025943">
    <property type="entry name" value="Sigma_54_int_dom_ATP-bd_2"/>
</dbReference>
<dbReference type="PROSITE" id="PS50045">
    <property type="entry name" value="SIGMA54_INTERACT_4"/>
    <property type="match status" value="1"/>
</dbReference>
<evidence type="ECO:0000313" key="10">
    <source>
        <dbReference type="Proteomes" id="UP000316562"/>
    </source>
</evidence>
<keyword evidence="3" id="KW-0805">Transcription regulation</keyword>
<dbReference type="Gene3D" id="3.40.50.300">
    <property type="entry name" value="P-loop containing nucleotide triphosphate hydrolases"/>
    <property type="match status" value="1"/>
</dbReference>
<evidence type="ECO:0000256" key="6">
    <source>
        <dbReference type="PROSITE-ProRule" id="PRU00169"/>
    </source>
</evidence>
<evidence type="ECO:0000256" key="3">
    <source>
        <dbReference type="ARBA" id="ARBA00023015"/>
    </source>
</evidence>
<dbReference type="SMART" id="SM00448">
    <property type="entry name" value="REC"/>
    <property type="match status" value="1"/>
</dbReference>
<dbReference type="Pfam" id="PF02954">
    <property type="entry name" value="HTH_8"/>
    <property type="match status" value="1"/>
</dbReference>
<feature type="domain" description="Response regulatory" evidence="8">
    <location>
        <begin position="2"/>
        <end position="120"/>
    </location>
</feature>
<dbReference type="InterPro" id="IPR011006">
    <property type="entry name" value="CheY-like_superfamily"/>
</dbReference>
<dbReference type="Gene3D" id="1.10.10.60">
    <property type="entry name" value="Homeodomain-like"/>
    <property type="match status" value="1"/>
</dbReference>
<dbReference type="InterPro" id="IPR025662">
    <property type="entry name" value="Sigma_54_int_dom_ATP-bd_1"/>
</dbReference>
<dbReference type="SMART" id="SM00382">
    <property type="entry name" value="AAA"/>
    <property type="match status" value="1"/>
</dbReference>
<accession>A0A519BEA7</accession>
<keyword evidence="5" id="KW-0804">Transcription</keyword>
<dbReference type="FunFam" id="3.40.50.300:FF:000006">
    <property type="entry name" value="DNA-binding transcriptional regulator NtrC"/>
    <property type="match status" value="1"/>
</dbReference>
<evidence type="ECO:0000256" key="2">
    <source>
        <dbReference type="ARBA" id="ARBA00022840"/>
    </source>
</evidence>
<dbReference type="PROSITE" id="PS00688">
    <property type="entry name" value="SIGMA54_INTERACT_3"/>
    <property type="match status" value="1"/>
</dbReference>
<dbReference type="Proteomes" id="UP000316562">
    <property type="component" value="Unassembled WGS sequence"/>
</dbReference>
<dbReference type="SUPFAM" id="SSF52540">
    <property type="entry name" value="P-loop containing nucleoside triphosphate hydrolases"/>
    <property type="match status" value="1"/>
</dbReference>
<organism evidence="9 10">
    <name type="scientific">Acididesulfobacter guangdongensis</name>
    <dbReference type="NCBI Taxonomy" id="2597225"/>
    <lineage>
        <taxon>Bacteria</taxon>
        <taxon>Deltaproteobacteria</taxon>
        <taxon>Candidatus Acidulodesulfobacterales</taxon>
        <taxon>Candidatus Acididesulfobacter</taxon>
    </lineage>
</organism>